<name>A0A0J1H8L8_9GAMM</name>
<evidence type="ECO:0000313" key="2">
    <source>
        <dbReference type="Proteomes" id="UP000035909"/>
    </source>
</evidence>
<dbReference type="InterPro" id="IPR025284">
    <property type="entry name" value="DUF4144"/>
</dbReference>
<dbReference type="RefSeq" id="WP_047885950.1">
    <property type="nucleotide sequence ID" value="NZ_CP071326.1"/>
</dbReference>
<dbReference type="PATRIC" id="fig|320778.3.peg.3178"/>
<dbReference type="Pfam" id="PF13642">
    <property type="entry name" value="DUF4144"/>
    <property type="match status" value="1"/>
</dbReference>
<comment type="caution">
    <text evidence="1">The sequence shown here is derived from an EMBL/GenBank/DDBJ whole genome shotgun (WGS) entry which is preliminary data.</text>
</comment>
<proteinExistence type="predicted"/>
<dbReference type="STRING" id="320778.ABT57_14615"/>
<dbReference type="Proteomes" id="UP000035909">
    <property type="component" value="Unassembled WGS sequence"/>
</dbReference>
<protein>
    <submittedName>
        <fullName evidence="1">Uncharacterized protein</fullName>
    </submittedName>
</protein>
<dbReference type="AlphaFoldDB" id="A0A0J1H8L8"/>
<reference evidence="1 2" key="1">
    <citation type="submission" date="2015-05" db="EMBL/GenBank/DDBJ databases">
        <title>Photobacterium galathea sp. nov.</title>
        <authorList>
            <person name="Machado H."/>
            <person name="Gram L."/>
        </authorList>
    </citation>
    <scope>NUCLEOTIDE SEQUENCE [LARGE SCALE GENOMIC DNA]</scope>
    <source>
        <strain evidence="1 2">DSM 22954</strain>
    </source>
</reference>
<sequence length="111" mass="12117">MTNVNWPAVLKYAGDSELVYVSGEQAWAEDTDLHALGYQEEDVLIDSKGMLFVPQALASQQAALIPTGRQLTLTEMLSYVQLHQSCSGFCCAAKSNFATIEEAVRALDEMA</sequence>
<dbReference type="Gene3D" id="1.10.8.650">
    <property type="entry name" value="Uncharacterised protein PF13642 yp_926445, C-terminal domain"/>
    <property type="match status" value="1"/>
</dbReference>
<dbReference type="EMBL" id="LDOU01000015">
    <property type="protein sequence ID" value="KLV08058.1"/>
    <property type="molecule type" value="Genomic_DNA"/>
</dbReference>
<organism evidence="1 2">
    <name type="scientific">Photobacterium ganghwense</name>
    <dbReference type="NCBI Taxonomy" id="320778"/>
    <lineage>
        <taxon>Bacteria</taxon>
        <taxon>Pseudomonadati</taxon>
        <taxon>Pseudomonadota</taxon>
        <taxon>Gammaproteobacteria</taxon>
        <taxon>Vibrionales</taxon>
        <taxon>Vibrionaceae</taxon>
        <taxon>Photobacterium</taxon>
    </lineage>
</organism>
<accession>A0A0J1H8L8</accession>
<gene>
    <name evidence="1" type="ORF">ABT57_14615</name>
</gene>
<dbReference type="Gene3D" id="2.40.10.320">
    <property type="entry name" value="Uncharacterised protein PF13642 yp_926445, N-terminal domain"/>
    <property type="match status" value="1"/>
</dbReference>
<evidence type="ECO:0000313" key="1">
    <source>
        <dbReference type="EMBL" id="KLV08058.1"/>
    </source>
</evidence>
<keyword evidence="2" id="KW-1185">Reference proteome</keyword>